<comment type="caution">
    <text evidence="3">The sequence shown here is derived from an EMBL/GenBank/DDBJ whole genome shotgun (WGS) entry which is preliminary data.</text>
</comment>
<dbReference type="PROSITE" id="PS51187">
    <property type="entry name" value="AUTOINDUCER_SYNTH_2"/>
    <property type="match status" value="1"/>
</dbReference>
<dbReference type="SUPFAM" id="SSF55729">
    <property type="entry name" value="Acyl-CoA N-acyltransferases (Nat)"/>
    <property type="match status" value="1"/>
</dbReference>
<dbReference type="Proteomes" id="UP001596364">
    <property type="component" value="Unassembled WGS sequence"/>
</dbReference>
<comment type="similarity">
    <text evidence="2">Belongs to the autoinducer synthase family.</text>
</comment>
<accession>A0ABW1XQ92</accession>
<keyword evidence="4" id="KW-1185">Reference proteome</keyword>
<dbReference type="InterPro" id="IPR001690">
    <property type="entry name" value="Autoind_synthase"/>
</dbReference>
<reference evidence="4" key="1">
    <citation type="journal article" date="2019" name="Int. J. Syst. Evol. Microbiol.">
        <title>The Global Catalogue of Microorganisms (GCM) 10K type strain sequencing project: providing services to taxonomists for standard genome sequencing and annotation.</title>
        <authorList>
            <consortium name="The Broad Institute Genomics Platform"/>
            <consortium name="The Broad Institute Genome Sequencing Center for Infectious Disease"/>
            <person name="Wu L."/>
            <person name="Ma J."/>
        </authorList>
    </citation>
    <scope>NUCLEOTIDE SEQUENCE [LARGE SCALE GENOMIC DNA]</scope>
    <source>
        <strain evidence="4">CGMCC 1.16031</strain>
    </source>
</reference>
<evidence type="ECO:0000256" key="1">
    <source>
        <dbReference type="ARBA" id="ARBA00018768"/>
    </source>
</evidence>
<dbReference type="InterPro" id="IPR022484">
    <property type="entry name" value="PEP-CTERM/exosrtase_acylTfrase"/>
</dbReference>
<keyword evidence="2" id="KW-0673">Quorum sensing</keyword>
<dbReference type="InterPro" id="IPR016181">
    <property type="entry name" value="Acyl_CoA_acyltransferase"/>
</dbReference>
<dbReference type="Pfam" id="PF13444">
    <property type="entry name" value="Acetyltransf_5"/>
    <property type="match status" value="1"/>
</dbReference>
<name>A0ABW1XQ92_9ALTE</name>
<dbReference type="NCBIfam" id="TIGR03694">
    <property type="entry name" value="exosort_acyl"/>
    <property type="match status" value="1"/>
</dbReference>
<dbReference type="RefSeq" id="WP_131257664.1">
    <property type="nucleotide sequence ID" value="NZ_JBHSUS010000001.1"/>
</dbReference>
<keyword evidence="2" id="KW-0071">Autoinducer synthesis</keyword>
<organism evidence="3 4">
    <name type="scientific">Pseudobowmanella zhangzhouensis</name>
    <dbReference type="NCBI Taxonomy" id="1537679"/>
    <lineage>
        <taxon>Bacteria</taxon>
        <taxon>Pseudomonadati</taxon>
        <taxon>Pseudomonadota</taxon>
        <taxon>Gammaproteobacteria</taxon>
        <taxon>Alteromonadales</taxon>
        <taxon>Alteromonadaceae</taxon>
    </lineage>
</organism>
<evidence type="ECO:0000313" key="3">
    <source>
        <dbReference type="EMBL" id="MFC6441582.1"/>
    </source>
</evidence>
<dbReference type="Gene3D" id="3.40.630.30">
    <property type="match status" value="1"/>
</dbReference>
<gene>
    <name evidence="3" type="ORF">ACFP85_15620</name>
</gene>
<evidence type="ECO:0000256" key="2">
    <source>
        <dbReference type="PROSITE-ProRule" id="PRU00533"/>
    </source>
</evidence>
<protein>
    <recommendedName>
        <fullName evidence="1">Acyl-homoserine-lactone synthase</fullName>
    </recommendedName>
</protein>
<dbReference type="EMBL" id="JBHSUS010000001">
    <property type="protein sequence ID" value="MFC6441582.1"/>
    <property type="molecule type" value="Genomic_DNA"/>
</dbReference>
<evidence type="ECO:0000313" key="4">
    <source>
        <dbReference type="Proteomes" id="UP001596364"/>
    </source>
</evidence>
<sequence>MQNTRVGVIPKTFAAKPFHETIGSAFFTHFSLHFGVSQRQSPVLCRSIFAFRHKVYCEQLGFEEPNSAGLERDEWDRTAIHFAISHNKTGKIVACARLLPANDAQSLPIAEFCGDEALDLGVHPSQLQSSSACELSRFIVDSEFSSPRAAIEAGFAEASVAVGQLRYVLAQMTMEYALRADWPHMFVLSEPRFIRVLRIAGMPIKAIDDYVNFKGLRRVAYSCVNDFFDAAAPAFMHARQILSQHLLEESQTSLMFG</sequence>
<proteinExistence type="inferred from homology"/>